<dbReference type="EMBL" id="AP027733">
    <property type="protein sequence ID" value="BDZ52600.1"/>
    <property type="molecule type" value="Genomic_DNA"/>
</dbReference>
<gene>
    <name evidence="1" type="ORF">GCM10025867_48410</name>
</gene>
<proteinExistence type="predicted"/>
<organism evidence="1 2">
    <name type="scientific">Frondihabitans sucicola</name>
    <dbReference type="NCBI Taxonomy" id="1268041"/>
    <lineage>
        <taxon>Bacteria</taxon>
        <taxon>Bacillati</taxon>
        <taxon>Actinomycetota</taxon>
        <taxon>Actinomycetes</taxon>
        <taxon>Micrococcales</taxon>
        <taxon>Microbacteriaceae</taxon>
        <taxon>Frondihabitans</taxon>
    </lineage>
</organism>
<geneLocation type="plasmid" evidence="1 2">
    <name>pNBRC108728a</name>
</geneLocation>
<evidence type="ECO:0000313" key="2">
    <source>
        <dbReference type="Proteomes" id="UP001321486"/>
    </source>
</evidence>
<keyword evidence="1" id="KW-0614">Plasmid</keyword>
<reference evidence="2" key="1">
    <citation type="journal article" date="2019" name="Int. J. Syst. Evol. Microbiol.">
        <title>The Global Catalogue of Microorganisms (GCM) 10K type strain sequencing project: providing services to taxonomists for standard genome sequencing and annotation.</title>
        <authorList>
            <consortium name="The Broad Institute Genomics Platform"/>
            <consortium name="The Broad Institute Genome Sequencing Center for Infectious Disease"/>
            <person name="Wu L."/>
            <person name="Ma J."/>
        </authorList>
    </citation>
    <scope>NUCLEOTIDE SEQUENCE [LARGE SCALE GENOMIC DNA]</scope>
    <source>
        <strain evidence="2">NBRC 108728</strain>
    </source>
</reference>
<name>A0ABM8GVU6_9MICO</name>
<keyword evidence="2" id="KW-1185">Reference proteome</keyword>
<accession>A0ABM8GVU6</accession>
<evidence type="ECO:0000313" key="1">
    <source>
        <dbReference type="EMBL" id="BDZ52600.1"/>
    </source>
</evidence>
<protein>
    <submittedName>
        <fullName evidence="1">Uncharacterized protein</fullName>
    </submittedName>
</protein>
<sequence length="321" mass="35262">MSLMDNTVDVSTPYGTAALPALRDGYSWRVTAPKGPNWLASLYLDARRDVGYSQKKAVPATTGARTDRTLAIAAIEDVAARLAYVQRASVDGAPTGSRPEFTPDRISNLGRNEVFVFGANSFGAHYSGAAADAVKKFGARMGSTSGLTGECFAINTMGTLRQFQDDVELLYATARSWPRRFFYVTKVGLGIGGWRLDEVAPLFAERLPNVILPRLIAEWNGPTDPEPDEIEVLRRRLVTEARRARDLASGARMHAETKAAAETAYVHAILRREGFHPESMTLHFTTTWQCPGVAEGICVYDTDTDPARDCCVFCHEPLERK</sequence>
<dbReference type="Proteomes" id="UP001321486">
    <property type="component" value="Plasmid pNBRC108728a"/>
</dbReference>